<feature type="transmembrane region" description="Helical" evidence="2">
    <location>
        <begin position="21"/>
        <end position="40"/>
    </location>
</feature>
<evidence type="ECO:0000313" key="5">
    <source>
        <dbReference type="Proteomes" id="UP001364472"/>
    </source>
</evidence>
<dbReference type="AlphaFoldDB" id="A0AAW9R5Q9"/>
<dbReference type="RefSeq" id="WP_337335318.1">
    <property type="nucleotide sequence ID" value="NZ_JBBDHC010000009.1"/>
</dbReference>
<name>A0AAW9R5Q9_9GAMM</name>
<dbReference type="InterPro" id="IPR050330">
    <property type="entry name" value="Bact_OuterMem_StrucFunc"/>
</dbReference>
<dbReference type="SUPFAM" id="SSF103088">
    <property type="entry name" value="OmpA-like"/>
    <property type="match status" value="1"/>
</dbReference>
<dbReference type="Gene3D" id="3.40.190.10">
    <property type="entry name" value="Periplasmic binding protein-like II"/>
    <property type="match status" value="1"/>
</dbReference>
<gene>
    <name evidence="4" type="ORF">WB794_07945</name>
</gene>
<dbReference type="PROSITE" id="PS51123">
    <property type="entry name" value="OMPA_2"/>
    <property type="match status" value="1"/>
</dbReference>
<dbReference type="Proteomes" id="UP001364472">
    <property type="component" value="Unassembled WGS sequence"/>
</dbReference>
<reference evidence="4 5" key="1">
    <citation type="journal article" date="2016" name="Antonie Van Leeuwenhoek">
        <title>Denitratimonas tolerans gen. nov., sp. nov., a denitrifying bacterium isolated from a bioreactor for tannery wastewater treatment.</title>
        <authorList>
            <person name="Han S.I."/>
            <person name="Kim J.O."/>
            <person name="Lee Y.R."/>
            <person name="Ekpeghere K.I."/>
            <person name="Koh S.C."/>
            <person name="Whang K.S."/>
        </authorList>
    </citation>
    <scope>NUCLEOTIDE SEQUENCE [LARGE SCALE GENOMIC DNA]</scope>
    <source>
        <strain evidence="4 5">KACC 17565</strain>
    </source>
</reference>
<dbReference type="EMBL" id="JBBDHC010000009">
    <property type="protein sequence ID" value="MEJ1249602.1"/>
    <property type="molecule type" value="Genomic_DNA"/>
</dbReference>
<dbReference type="PANTHER" id="PTHR30329">
    <property type="entry name" value="STATOR ELEMENT OF FLAGELLAR MOTOR COMPLEX"/>
    <property type="match status" value="1"/>
</dbReference>
<keyword evidence="1 2" id="KW-0472">Membrane</keyword>
<evidence type="ECO:0000256" key="2">
    <source>
        <dbReference type="SAM" id="Phobius"/>
    </source>
</evidence>
<sequence>MKSIHPQTTRARRQRGNAAGVVITLILILALLGLGGWLVLRDMKTPDLPADGSRDAVQARAEAVDAPDPIEPLTALPALDAAAAYQPQGDIIDVDISEYAGYAGLVVANGGLAPNPDSFFARNYGFQVRLKLEEEEGWSKLNNGRVAASVTTVDTLAVLGRQFDIVVPAQIGFSRGADQVVVDAGITSINQLKGRVLAASQFNESEFFIRYLASEAGVPVKVLRDLDARPAAGELGLVFYEDAFVACDAYAAELSISRPRLNGCVGWSPRTDEVVAASAGRAKALVSNRNLLVVADILTVNKGFAQARPEWTKGLVHGLMEGNRQVRDTPEAHLETIAKAFGWSAADARAELAKVHLSNLPENLAFFSGQIDAAGSFQGIFQSSVLAYGNLIRNPADPARFVDTQWLDALTKAGQFAGQTIAIAPIRTGGAVSLEGDALLSRDIRFFFEPNSAVLDRNASQNQEYLDTIRNFLQVSPGSIVLLRGHVDNARLPEFEKQGGQPLVRSMALKAMELSRQRAQAVRDALLARYPKIDPARIELVGRGWEEPASPDSDLNRRVEVQWFTLE</sequence>
<dbReference type="CDD" id="cd07185">
    <property type="entry name" value="OmpA_C-like"/>
    <property type="match status" value="1"/>
</dbReference>
<dbReference type="GO" id="GO:0016020">
    <property type="term" value="C:membrane"/>
    <property type="evidence" value="ECO:0007669"/>
    <property type="project" value="UniProtKB-UniRule"/>
</dbReference>
<evidence type="ECO:0000313" key="4">
    <source>
        <dbReference type="EMBL" id="MEJ1249602.1"/>
    </source>
</evidence>
<proteinExistence type="predicted"/>
<dbReference type="PANTHER" id="PTHR30329:SF20">
    <property type="entry name" value="EXPORTED PROTEIN"/>
    <property type="match status" value="1"/>
</dbReference>
<feature type="domain" description="OmpA-like" evidence="3">
    <location>
        <begin position="435"/>
        <end position="567"/>
    </location>
</feature>
<dbReference type="InterPro" id="IPR036737">
    <property type="entry name" value="OmpA-like_sf"/>
</dbReference>
<keyword evidence="2" id="KW-1133">Transmembrane helix</keyword>
<dbReference type="Gene3D" id="3.30.1330.60">
    <property type="entry name" value="OmpA-like domain"/>
    <property type="match status" value="1"/>
</dbReference>
<evidence type="ECO:0000256" key="1">
    <source>
        <dbReference type="PROSITE-ProRule" id="PRU00473"/>
    </source>
</evidence>
<organism evidence="4 5">
    <name type="scientific">Denitratimonas tolerans</name>
    <dbReference type="NCBI Taxonomy" id="1338420"/>
    <lineage>
        <taxon>Bacteria</taxon>
        <taxon>Pseudomonadati</taxon>
        <taxon>Pseudomonadota</taxon>
        <taxon>Gammaproteobacteria</taxon>
        <taxon>Lysobacterales</taxon>
        <taxon>Lysobacteraceae</taxon>
        <taxon>Denitratimonas</taxon>
    </lineage>
</organism>
<accession>A0AAW9R5Q9</accession>
<keyword evidence="2" id="KW-0812">Transmembrane</keyword>
<dbReference type="InterPro" id="IPR006665">
    <property type="entry name" value="OmpA-like"/>
</dbReference>
<dbReference type="Pfam" id="PF00691">
    <property type="entry name" value="OmpA"/>
    <property type="match status" value="1"/>
</dbReference>
<keyword evidence="5" id="KW-1185">Reference proteome</keyword>
<comment type="caution">
    <text evidence="4">The sequence shown here is derived from an EMBL/GenBank/DDBJ whole genome shotgun (WGS) entry which is preliminary data.</text>
</comment>
<dbReference type="SUPFAM" id="SSF53850">
    <property type="entry name" value="Periplasmic binding protein-like II"/>
    <property type="match status" value="1"/>
</dbReference>
<protein>
    <submittedName>
        <fullName evidence="4">Phosphate ABC transporter substrate-binding/OmpA family protein</fullName>
    </submittedName>
</protein>
<evidence type="ECO:0000259" key="3">
    <source>
        <dbReference type="PROSITE" id="PS51123"/>
    </source>
</evidence>